<dbReference type="InterPro" id="IPR001550">
    <property type="entry name" value="Transcrpt_antitermin_CS"/>
</dbReference>
<dbReference type="SMART" id="SM01061">
    <property type="entry name" value="CAT_RBD"/>
    <property type="match status" value="1"/>
</dbReference>
<evidence type="ECO:0000256" key="5">
    <source>
        <dbReference type="ARBA" id="ARBA00023163"/>
    </source>
</evidence>
<dbReference type="GO" id="GO:0003723">
    <property type="term" value="F:RNA binding"/>
    <property type="evidence" value="ECO:0007669"/>
    <property type="project" value="UniProtKB-KW"/>
</dbReference>
<comment type="caution">
    <text evidence="8">The sequence shown here is derived from an EMBL/GenBank/DDBJ whole genome shotgun (WGS) entry which is preliminary data.</text>
</comment>
<dbReference type="Pfam" id="PF00874">
    <property type="entry name" value="PRD"/>
    <property type="match status" value="2"/>
</dbReference>
<reference evidence="8" key="2">
    <citation type="journal article" date="2021" name="PeerJ">
        <title>Extensive microbial diversity within the chicken gut microbiome revealed by metagenomics and culture.</title>
        <authorList>
            <person name="Gilroy R."/>
            <person name="Ravi A."/>
            <person name="Getino M."/>
            <person name="Pursley I."/>
            <person name="Horton D.L."/>
            <person name="Alikhan N.F."/>
            <person name="Baker D."/>
            <person name="Gharbi K."/>
            <person name="Hall N."/>
            <person name="Watson M."/>
            <person name="Adriaenssens E.M."/>
            <person name="Foster-Nyarko E."/>
            <person name="Jarju S."/>
            <person name="Secka A."/>
            <person name="Antonio M."/>
            <person name="Oren A."/>
            <person name="Chaudhuri R.R."/>
            <person name="La Ragione R."/>
            <person name="Hildebrand F."/>
            <person name="Pallen M.J."/>
        </authorList>
    </citation>
    <scope>NUCLEOTIDE SEQUENCE</scope>
    <source>
        <strain evidence="8">ChiGjej2B2-12916</strain>
    </source>
</reference>
<evidence type="ECO:0000313" key="8">
    <source>
        <dbReference type="EMBL" id="HIQ61073.1"/>
    </source>
</evidence>
<evidence type="ECO:0000256" key="3">
    <source>
        <dbReference type="ARBA" id="ARBA00023015"/>
    </source>
</evidence>
<dbReference type="InterPro" id="IPR004341">
    <property type="entry name" value="CAT_RNA-bd_dom"/>
</dbReference>
<dbReference type="InterPro" id="IPR036634">
    <property type="entry name" value="PRD_sf"/>
</dbReference>
<dbReference type="GO" id="GO:0045893">
    <property type="term" value="P:positive regulation of DNA-templated transcription"/>
    <property type="evidence" value="ECO:0007669"/>
    <property type="project" value="InterPro"/>
</dbReference>
<organism evidence="8 9">
    <name type="scientific">Candidatus Enterenecus faecium</name>
    <dbReference type="NCBI Taxonomy" id="2840780"/>
    <lineage>
        <taxon>Bacteria</taxon>
        <taxon>Bacillati</taxon>
        <taxon>Bacillota</taxon>
        <taxon>Clostridia</taxon>
        <taxon>Eubacteriales</taxon>
        <taxon>Candidatus Enterenecus</taxon>
    </lineage>
</organism>
<sequence length="298" mass="33744">MENIPPENQKPGAYRIVRAIGNNFVCAKDSSGHEVVLRGPGIGFKKAPGDVVAPSRVEKVYALQDHSQSQRLTQLMVELPPEYLEVSTQIIESAERLLGRHLSGNVYITLTDHISFALQRHKNGVYYPNQLLWEIKTFYAQEYEVGQMALEIIESALGVQLPEDEAGFIALHIVNAQLDGRMSDMVRITELVREIMAEVAEFYGAAPCQQGLDYERLITHLKFLGQRLARPRPQAREDATFQGMIRQHYPQAFACALRVKERLKRVFDLDLPGEELTFLTVHLQRLALAMGQAKEENF</sequence>
<evidence type="ECO:0000259" key="7">
    <source>
        <dbReference type="PROSITE" id="PS51372"/>
    </source>
</evidence>
<evidence type="ECO:0000256" key="6">
    <source>
        <dbReference type="ARBA" id="ARBA00038510"/>
    </source>
</evidence>
<dbReference type="Gene3D" id="2.30.24.10">
    <property type="entry name" value="CAT RNA-binding domain"/>
    <property type="match status" value="1"/>
</dbReference>
<accession>A0A9D0YSE2</accession>
<comment type="similarity">
    <text evidence="6">Belongs to the transcriptional antiterminator BglG family.</text>
</comment>
<dbReference type="AlphaFoldDB" id="A0A9D0YSE2"/>
<dbReference type="InterPro" id="IPR050661">
    <property type="entry name" value="BglG_antiterminators"/>
</dbReference>
<dbReference type="Pfam" id="PF03123">
    <property type="entry name" value="CAT_RBD"/>
    <property type="match status" value="1"/>
</dbReference>
<dbReference type="Proteomes" id="UP000886879">
    <property type="component" value="Unassembled WGS sequence"/>
</dbReference>
<gene>
    <name evidence="8" type="ORF">IAD31_05700</name>
</gene>
<keyword evidence="3" id="KW-0805">Transcription regulation</keyword>
<name>A0A9D0YSE2_9FIRM</name>
<dbReference type="SUPFAM" id="SSF63520">
    <property type="entry name" value="PTS-regulatory domain, PRD"/>
    <property type="match status" value="2"/>
</dbReference>
<evidence type="ECO:0000256" key="4">
    <source>
        <dbReference type="ARBA" id="ARBA00023159"/>
    </source>
</evidence>
<dbReference type="EMBL" id="DVFO01000055">
    <property type="protein sequence ID" value="HIQ61073.1"/>
    <property type="molecule type" value="Genomic_DNA"/>
</dbReference>
<proteinExistence type="inferred from homology"/>
<evidence type="ECO:0000256" key="1">
    <source>
        <dbReference type="ARBA" id="ARBA00022737"/>
    </source>
</evidence>
<dbReference type="PROSITE" id="PS00654">
    <property type="entry name" value="PRD_1"/>
    <property type="match status" value="1"/>
</dbReference>
<evidence type="ECO:0000256" key="2">
    <source>
        <dbReference type="ARBA" id="ARBA00022884"/>
    </source>
</evidence>
<dbReference type="PROSITE" id="PS51372">
    <property type="entry name" value="PRD_2"/>
    <property type="match status" value="2"/>
</dbReference>
<keyword evidence="2" id="KW-0694">RNA-binding</keyword>
<keyword evidence="1" id="KW-0677">Repeat</keyword>
<dbReference type="InterPro" id="IPR036650">
    <property type="entry name" value="CAT_RNA-bd_dom_sf"/>
</dbReference>
<dbReference type="InterPro" id="IPR011608">
    <property type="entry name" value="PRD"/>
</dbReference>
<dbReference type="SUPFAM" id="SSF50151">
    <property type="entry name" value="SacY-like RNA-binding domain"/>
    <property type="match status" value="1"/>
</dbReference>
<keyword evidence="4" id="KW-0010">Activator</keyword>
<feature type="domain" description="PRD" evidence="7">
    <location>
        <begin position="78"/>
        <end position="183"/>
    </location>
</feature>
<keyword evidence="5" id="KW-0804">Transcription</keyword>
<reference evidence="8" key="1">
    <citation type="submission" date="2020-10" db="EMBL/GenBank/DDBJ databases">
        <authorList>
            <person name="Gilroy R."/>
        </authorList>
    </citation>
    <scope>NUCLEOTIDE SEQUENCE</scope>
    <source>
        <strain evidence="8">ChiGjej2B2-12916</strain>
    </source>
</reference>
<dbReference type="PANTHER" id="PTHR30185">
    <property type="entry name" value="CRYPTIC BETA-GLUCOSIDE BGL OPERON ANTITERMINATOR"/>
    <property type="match status" value="1"/>
</dbReference>
<dbReference type="NCBIfam" id="NF046042">
    <property type="entry name" value="LicT"/>
    <property type="match status" value="1"/>
</dbReference>
<dbReference type="Gene3D" id="1.10.1790.10">
    <property type="entry name" value="PRD domain"/>
    <property type="match status" value="2"/>
</dbReference>
<protein>
    <submittedName>
        <fullName evidence="8">PRD domain-containing protein</fullName>
    </submittedName>
</protein>
<feature type="domain" description="PRD" evidence="7">
    <location>
        <begin position="184"/>
        <end position="293"/>
    </location>
</feature>
<evidence type="ECO:0000313" key="9">
    <source>
        <dbReference type="Proteomes" id="UP000886879"/>
    </source>
</evidence>
<dbReference type="PANTHER" id="PTHR30185:SF15">
    <property type="entry name" value="CRYPTIC BETA-GLUCOSIDE BGL OPERON ANTITERMINATOR"/>
    <property type="match status" value="1"/>
</dbReference>